<evidence type="ECO:0000313" key="2">
    <source>
        <dbReference type="Proteomes" id="UP001174050"/>
    </source>
</evidence>
<proteinExistence type="predicted"/>
<comment type="caution">
    <text evidence="1">The sequence shown here is derived from an EMBL/GenBank/DDBJ whole genome shotgun (WGS) entry which is preliminary data.</text>
</comment>
<dbReference type="EMBL" id="JAUEPL010000032">
    <property type="protein sequence ID" value="MDN3296382.1"/>
    <property type="molecule type" value="Genomic_DNA"/>
</dbReference>
<keyword evidence="2" id="KW-1185">Reference proteome</keyword>
<organism evidence="1 2">
    <name type="scientific">Streptomyces ficellus</name>
    <dbReference type="NCBI Taxonomy" id="1977088"/>
    <lineage>
        <taxon>Bacteria</taxon>
        <taxon>Bacillati</taxon>
        <taxon>Actinomycetota</taxon>
        <taxon>Actinomycetes</taxon>
        <taxon>Kitasatosporales</taxon>
        <taxon>Streptomycetaceae</taxon>
        <taxon>Streptomyces</taxon>
    </lineage>
</organism>
<name>A0ABT7ZAU8_9ACTN</name>
<protein>
    <submittedName>
        <fullName evidence="1">Uncharacterized protein</fullName>
    </submittedName>
</protein>
<sequence>MEPDFNDVVPLVSAICLGPREVGMDAPAEVFAAVGMYGLTAPE</sequence>
<reference evidence="1" key="1">
    <citation type="submission" date="2023-06" db="EMBL/GenBank/DDBJ databases">
        <title>WGS-Sequencing of Streptomyces ficellus isolate 21 collected from sand in Gara Djebilet Iron Mine in Algeria.</title>
        <authorList>
            <person name="Zegers G.P."/>
            <person name="Gomez A."/>
            <person name="Gueddou A."/>
            <person name="Zahara A.F."/>
            <person name="Worth M."/>
            <person name="Sevigny J.L."/>
            <person name="Tisa L."/>
        </authorList>
    </citation>
    <scope>NUCLEOTIDE SEQUENCE</scope>
    <source>
        <strain evidence="1">AS11</strain>
    </source>
</reference>
<dbReference type="Proteomes" id="UP001174050">
    <property type="component" value="Unassembled WGS sequence"/>
</dbReference>
<evidence type="ECO:0000313" key="1">
    <source>
        <dbReference type="EMBL" id="MDN3296382.1"/>
    </source>
</evidence>
<accession>A0ABT7ZAU8</accession>
<gene>
    <name evidence="1" type="ORF">QWM81_20415</name>
</gene>